<organism evidence="4">
    <name type="scientific">Harpegnathos saltator</name>
    <name type="common">Jerdon's jumping ant</name>
    <dbReference type="NCBI Taxonomy" id="610380"/>
    <lineage>
        <taxon>Eukaryota</taxon>
        <taxon>Metazoa</taxon>
        <taxon>Ecdysozoa</taxon>
        <taxon>Arthropoda</taxon>
        <taxon>Hexapoda</taxon>
        <taxon>Insecta</taxon>
        <taxon>Pterygota</taxon>
        <taxon>Neoptera</taxon>
        <taxon>Endopterygota</taxon>
        <taxon>Hymenoptera</taxon>
        <taxon>Apocrita</taxon>
        <taxon>Aculeata</taxon>
        <taxon>Formicoidea</taxon>
        <taxon>Formicidae</taxon>
        <taxon>Ponerinae</taxon>
        <taxon>Ponerini</taxon>
        <taxon>Harpegnathos</taxon>
    </lineage>
</organism>
<evidence type="ECO:0000256" key="2">
    <source>
        <dbReference type="ARBA" id="ARBA00022737"/>
    </source>
</evidence>
<dbReference type="Pfam" id="PF00560">
    <property type="entry name" value="LRR_1"/>
    <property type="match status" value="2"/>
</dbReference>
<protein>
    <submittedName>
        <fullName evidence="3">Leucine-rich repeat-containing protein 40</fullName>
    </submittedName>
</protein>
<sequence>MSGVKKKANHLAVFKQRTKNDDDAELSKSAIISARKTGRLNLSSRGLSSVPDRVWSINELTEEELRNLHFELDYEHKEERWWEQEPLRALDLSSNSLTAIDNRMRFLTGLNTLDLHNNVLEELPVAIGSLRELKVLNLSDNKLECLPAQFYTLEELCELYLKNNYINMLEPEIGNLIMLTHLDLSYNNLSDLPIGMGYMVRLVTLNLCHNMIKELPPDMTNMRSKFRMSTC</sequence>
<name>E2BTS4_HARSA</name>
<dbReference type="GO" id="GO:0005737">
    <property type="term" value="C:cytoplasm"/>
    <property type="evidence" value="ECO:0007669"/>
    <property type="project" value="TreeGrafter"/>
</dbReference>
<dbReference type="SUPFAM" id="SSF52058">
    <property type="entry name" value="L domain-like"/>
    <property type="match status" value="1"/>
</dbReference>
<dbReference type="EMBL" id="GL450524">
    <property type="protein sequence ID" value="EFN80907.1"/>
    <property type="molecule type" value="Genomic_DNA"/>
</dbReference>
<dbReference type="InParanoid" id="E2BTS4"/>
<dbReference type="OMA" id="RIMTVIC"/>
<dbReference type="PANTHER" id="PTHR48051">
    <property type="match status" value="1"/>
</dbReference>
<dbReference type="Proteomes" id="UP000008237">
    <property type="component" value="Unassembled WGS sequence"/>
</dbReference>
<evidence type="ECO:0000256" key="1">
    <source>
        <dbReference type="ARBA" id="ARBA00022614"/>
    </source>
</evidence>
<gene>
    <name evidence="3" type="ORF">EAI_10255</name>
</gene>
<proteinExistence type="predicted"/>
<keyword evidence="1" id="KW-0433">Leucine-rich repeat</keyword>
<dbReference type="InterPro" id="IPR032675">
    <property type="entry name" value="LRR_dom_sf"/>
</dbReference>
<dbReference type="SMART" id="SM00369">
    <property type="entry name" value="LRR_TYP"/>
    <property type="match status" value="5"/>
</dbReference>
<reference evidence="3 4" key="1">
    <citation type="journal article" date="2010" name="Science">
        <title>Genomic comparison of the ants Camponotus floridanus and Harpegnathos saltator.</title>
        <authorList>
            <person name="Bonasio R."/>
            <person name="Zhang G."/>
            <person name="Ye C."/>
            <person name="Mutti N.S."/>
            <person name="Fang X."/>
            <person name="Qin N."/>
            <person name="Donahue G."/>
            <person name="Yang P."/>
            <person name="Li Q."/>
            <person name="Li C."/>
            <person name="Zhang P."/>
            <person name="Huang Z."/>
            <person name="Berger S.L."/>
            <person name="Reinberg D."/>
            <person name="Wang J."/>
            <person name="Liebig J."/>
        </authorList>
    </citation>
    <scope>NUCLEOTIDE SEQUENCE [LARGE SCALE GENOMIC DNA]</scope>
    <source>
        <strain evidence="3 4">R22 G/1</strain>
    </source>
</reference>
<accession>E2BTS4</accession>
<dbReference type="OrthoDB" id="660555at2759"/>
<dbReference type="Gene3D" id="3.80.10.10">
    <property type="entry name" value="Ribonuclease Inhibitor"/>
    <property type="match status" value="1"/>
</dbReference>
<evidence type="ECO:0000313" key="4">
    <source>
        <dbReference type="Proteomes" id="UP000008237"/>
    </source>
</evidence>
<dbReference type="InterPro" id="IPR050216">
    <property type="entry name" value="LRR_domain-containing"/>
</dbReference>
<keyword evidence="4" id="KW-1185">Reference proteome</keyword>
<dbReference type="InterPro" id="IPR001611">
    <property type="entry name" value="Leu-rich_rpt"/>
</dbReference>
<dbReference type="Pfam" id="PF13855">
    <property type="entry name" value="LRR_8"/>
    <property type="match status" value="1"/>
</dbReference>
<dbReference type="PANTHER" id="PTHR48051:SF1">
    <property type="entry name" value="RAS SUPPRESSOR PROTEIN 1"/>
    <property type="match status" value="1"/>
</dbReference>
<dbReference type="STRING" id="610380.E2BTS4"/>
<dbReference type="PROSITE" id="PS51450">
    <property type="entry name" value="LRR"/>
    <property type="match status" value="2"/>
</dbReference>
<dbReference type="InterPro" id="IPR003591">
    <property type="entry name" value="Leu-rich_rpt_typical-subtyp"/>
</dbReference>
<evidence type="ECO:0000313" key="3">
    <source>
        <dbReference type="EMBL" id="EFN80907.1"/>
    </source>
</evidence>
<keyword evidence="2" id="KW-0677">Repeat</keyword>
<dbReference type="AlphaFoldDB" id="E2BTS4"/>
<dbReference type="PRINTS" id="PR00019">
    <property type="entry name" value="LEURICHRPT"/>
</dbReference>